<evidence type="ECO:0008006" key="3">
    <source>
        <dbReference type="Google" id="ProtNLM"/>
    </source>
</evidence>
<dbReference type="AlphaFoldDB" id="A0A1G2JPY9"/>
<reference evidence="1 2" key="1">
    <citation type="journal article" date="2016" name="Nat. Commun.">
        <title>Thousands of microbial genomes shed light on interconnected biogeochemical processes in an aquifer system.</title>
        <authorList>
            <person name="Anantharaman K."/>
            <person name="Brown C.T."/>
            <person name="Hug L.A."/>
            <person name="Sharon I."/>
            <person name="Castelle C.J."/>
            <person name="Probst A.J."/>
            <person name="Thomas B.C."/>
            <person name="Singh A."/>
            <person name="Wilkins M.J."/>
            <person name="Karaoz U."/>
            <person name="Brodie E.L."/>
            <person name="Williams K.H."/>
            <person name="Hubbard S.S."/>
            <person name="Banfield J.F."/>
        </authorList>
    </citation>
    <scope>NUCLEOTIDE SEQUENCE [LARGE SCALE GENOMIC DNA]</scope>
</reference>
<dbReference type="Gene3D" id="3.40.50.300">
    <property type="entry name" value="P-loop containing nucleotide triphosphate hydrolases"/>
    <property type="match status" value="1"/>
</dbReference>
<dbReference type="SUPFAM" id="SSF52540">
    <property type="entry name" value="P-loop containing nucleoside triphosphate hydrolases"/>
    <property type="match status" value="1"/>
</dbReference>
<dbReference type="PANTHER" id="PTHR41930">
    <property type="entry name" value="UPF0200 PROTEIN MJ1399"/>
    <property type="match status" value="1"/>
</dbReference>
<accession>A0A1G2JPY9</accession>
<gene>
    <name evidence="1" type="ORF">A2561_01885</name>
</gene>
<dbReference type="InterPro" id="IPR027417">
    <property type="entry name" value="P-loop_NTPase"/>
</dbReference>
<organism evidence="1 2">
    <name type="scientific">Candidatus Staskawiczbacteria bacterium RIFOXYD1_FULL_32_13</name>
    <dbReference type="NCBI Taxonomy" id="1802234"/>
    <lineage>
        <taxon>Bacteria</taxon>
        <taxon>Candidatus Staskawicziibacteriota</taxon>
    </lineage>
</organism>
<name>A0A1G2JPY9_9BACT</name>
<proteinExistence type="predicted"/>
<evidence type="ECO:0000313" key="1">
    <source>
        <dbReference type="EMBL" id="OGZ88328.1"/>
    </source>
</evidence>
<dbReference type="EMBL" id="MHPU01000026">
    <property type="protein sequence ID" value="OGZ88328.1"/>
    <property type="molecule type" value="Genomic_DNA"/>
</dbReference>
<comment type="caution">
    <text evidence="1">The sequence shown here is derived from an EMBL/GenBank/DDBJ whole genome shotgun (WGS) entry which is preliminary data.</text>
</comment>
<protein>
    <recommendedName>
        <fullName evidence="3">Dephospho-CoA kinase</fullName>
    </recommendedName>
</protein>
<sequence length="182" mass="20867">MKKIIGVVGEIGSGKDTFCNFVKENYENVHFLRFSDGLTEALKIFSDDIKREDQQWLSSVLRERFGGDILVKALVKKISNISEGIIILNGVRRPADFDALMNIGGKLIYVTADIKKRWERVILRKEKSDDDVPFEKFLELCGAEAEQQILSIAQRADYKIENNGTKEEFYIKIKELIDKIYG</sequence>
<evidence type="ECO:0000313" key="2">
    <source>
        <dbReference type="Proteomes" id="UP000178935"/>
    </source>
</evidence>
<dbReference type="PANTHER" id="PTHR41930:SF1">
    <property type="entry name" value="DEPHOSPHO-COA KINASE"/>
    <property type="match status" value="1"/>
</dbReference>
<dbReference type="Proteomes" id="UP000178935">
    <property type="component" value="Unassembled WGS sequence"/>
</dbReference>